<dbReference type="RefSeq" id="WP_153328588.1">
    <property type="nucleotide sequence ID" value="NZ_JAZHWN010000007.1"/>
</dbReference>
<dbReference type="PANTHER" id="PTHR30011:SF16">
    <property type="entry name" value="C2H2 FINGER DOMAIN TRANSCRIPTION FACTOR (EUROFUNG)-RELATED"/>
    <property type="match status" value="1"/>
</dbReference>
<evidence type="ECO:0000313" key="13">
    <source>
        <dbReference type="Proteomes" id="UP000441404"/>
    </source>
</evidence>
<dbReference type="GO" id="GO:0016705">
    <property type="term" value="F:oxidoreductase activity, acting on paired donors, with incorporation or reduction of molecular oxygen"/>
    <property type="evidence" value="ECO:0007669"/>
    <property type="project" value="InterPro"/>
</dbReference>
<evidence type="ECO:0000256" key="6">
    <source>
        <dbReference type="PIRSR" id="PIRSR000337-1"/>
    </source>
</evidence>
<accession>A0A6A7Z6F1</accession>
<dbReference type="EMBL" id="WIWI01000030">
    <property type="protein sequence ID" value="MQT89967.1"/>
    <property type="molecule type" value="Genomic_DNA"/>
</dbReference>
<dbReference type="EC" id="1.14.-.-" evidence="8"/>
<dbReference type="SUPFAM" id="SSF51679">
    <property type="entry name" value="Bacterial luciferase-like"/>
    <property type="match status" value="1"/>
</dbReference>
<dbReference type="InterPro" id="IPR016215">
    <property type="entry name" value="NTA_MOA"/>
</dbReference>
<evidence type="ECO:0000259" key="7">
    <source>
        <dbReference type="Pfam" id="PF00296"/>
    </source>
</evidence>
<keyword evidence="3 8" id="KW-0560">Oxidoreductase</keyword>
<evidence type="ECO:0000313" key="15">
    <source>
        <dbReference type="Proteomes" id="UP000466863"/>
    </source>
</evidence>
<feature type="binding site" evidence="6">
    <location>
        <position position="220"/>
    </location>
    <ligand>
        <name>FMN</name>
        <dbReference type="ChEBI" id="CHEBI:58210"/>
    </ligand>
</feature>
<dbReference type="Proteomes" id="UP000489190">
    <property type="component" value="Unassembled WGS sequence"/>
</dbReference>
<feature type="binding site" evidence="6">
    <location>
        <position position="97"/>
    </location>
    <ligand>
        <name>FMN</name>
        <dbReference type="ChEBI" id="CHEBI:58210"/>
    </ligand>
</feature>
<proteinExistence type="inferred from homology"/>
<evidence type="ECO:0000256" key="2">
    <source>
        <dbReference type="ARBA" id="ARBA00022643"/>
    </source>
</evidence>
<evidence type="ECO:0000256" key="3">
    <source>
        <dbReference type="ARBA" id="ARBA00023002"/>
    </source>
</evidence>
<dbReference type="PIRSF" id="PIRSF000337">
    <property type="entry name" value="NTA_MOA"/>
    <property type="match status" value="1"/>
</dbReference>
<dbReference type="GO" id="GO:0004497">
    <property type="term" value="F:monooxygenase activity"/>
    <property type="evidence" value="ECO:0007669"/>
    <property type="project" value="UniProtKB-KW"/>
</dbReference>
<evidence type="ECO:0000313" key="11">
    <source>
        <dbReference type="EMBL" id="MQU34339.1"/>
    </source>
</evidence>
<dbReference type="Proteomes" id="UP000441404">
    <property type="component" value="Unassembled WGS sequence"/>
</dbReference>
<feature type="binding site" evidence="6">
    <location>
        <position position="58"/>
    </location>
    <ligand>
        <name>FMN</name>
        <dbReference type="ChEBI" id="CHEBI:58210"/>
    </ligand>
</feature>
<evidence type="ECO:0000256" key="5">
    <source>
        <dbReference type="ARBA" id="ARBA00033748"/>
    </source>
</evidence>
<keyword evidence="4 8" id="KW-0503">Monooxygenase</keyword>
<reference evidence="13 14" key="1">
    <citation type="submission" date="2019-10" db="EMBL/GenBank/DDBJ databases">
        <title>Evaluation of single-gene subtyping targets for Pseudomonas.</title>
        <authorList>
            <person name="Reichler S.J."/>
            <person name="Orsi R.H."/>
            <person name="Wiedmann M."/>
            <person name="Martin N.H."/>
            <person name="Murphy S.I."/>
        </authorList>
    </citation>
    <scope>NUCLEOTIDE SEQUENCE [LARGE SCALE GENOMIC DNA]</scope>
    <source>
        <strain evidence="12 15">FSL R10-1876</strain>
        <strain evidence="11 16">FSL R10-2107</strain>
        <strain evidence="9 14">FSL R10-2932</strain>
        <strain evidence="10 17">FSL R10-3254</strain>
        <strain evidence="8 13">FSL R10-3257</strain>
    </source>
</reference>
<dbReference type="Proteomes" id="UP000466863">
    <property type="component" value="Unassembled WGS sequence"/>
</dbReference>
<dbReference type="Gene3D" id="3.20.20.30">
    <property type="entry name" value="Luciferase-like domain"/>
    <property type="match status" value="1"/>
</dbReference>
<dbReference type="EMBL" id="WIVX01000172">
    <property type="protein sequence ID" value="MQU34339.1"/>
    <property type="molecule type" value="Genomic_DNA"/>
</dbReference>
<dbReference type="PANTHER" id="PTHR30011">
    <property type="entry name" value="ALKANESULFONATE MONOOXYGENASE-RELATED"/>
    <property type="match status" value="1"/>
</dbReference>
<evidence type="ECO:0000256" key="4">
    <source>
        <dbReference type="ARBA" id="ARBA00023033"/>
    </source>
</evidence>
<evidence type="ECO:0000313" key="10">
    <source>
        <dbReference type="EMBL" id="MQT89967.1"/>
    </source>
</evidence>
<evidence type="ECO:0000256" key="1">
    <source>
        <dbReference type="ARBA" id="ARBA00022630"/>
    </source>
</evidence>
<evidence type="ECO:0000313" key="17">
    <source>
        <dbReference type="Proteomes" id="UP000489190"/>
    </source>
</evidence>
<evidence type="ECO:0000313" key="12">
    <source>
        <dbReference type="EMBL" id="MQU45396.1"/>
    </source>
</evidence>
<protein>
    <submittedName>
        <fullName evidence="8">NtaA/DmoA family FMN-dependent monooxygenase</fullName>
        <ecNumber evidence="8">1.14.-.-</ecNumber>
    </submittedName>
</protein>
<evidence type="ECO:0000313" key="9">
    <source>
        <dbReference type="EMBL" id="MQT77303.1"/>
    </source>
</evidence>
<feature type="domain" description="Luciferase-like" evidence="7">
    <location>
        <begin position="32"/>
        <end position="387"/>
    </location>
</feature>
<comment type="caution">
    <text evidence="8">The sequence shown here is derived from an EMBL/GenBank/DDBJ whole genome shotgun (WGS) entry which is preliminary data.</text>
</comment>
<keyword evidence="2 6" id="KW-0288">FMN</keyword>
<evidence type="ECO:0000313" key="8">
    <source>
        <dbReference type="EMBL" id="MQT48693.1"/>
    </source>
</evidence>
<dbReference type="EMBL" id="WIWJ01000036">
    <property type="protein sequence ID" value="MQT48693.1"/>
    <property type="molecule type" value="Genomic_DNA"/>
</dbReference>
<dbReference type="NCBIfam" id="TIGR03860">
    <property type="entry name" value="FMN_nitrolo"/>
    <property type="match status" value="1"/>
</dbReference>
<dbReference type="Proteomes" id="UP000470186">
    <property type="component" value="Unassembled WGS sequence"/>
</dbReference>
<evidence type="ECO:0000313" key="16">
    <source>
        <dbReference type="Proteomes" id="UP000470186"/>
    </source>
</evidence>
<feature type="binding site" evidence="6">
    <location>
        <position position="149"/>
    </location>
    <ligand>
        <name>FMN</name>
        <dbReference type="ChEBI" id="CHEBI:58210"/>
    </ligand>
</feature>
<comment type="similarity">
    <text evidence="5">Belongs to the NtaA/SnaA/DszA monooxygenase family.</text>
</comment>
<sequence length="439" mass="48342">MSRKKHLHIGLSLAPTWLSGDGWRRENSNIEGIFTADYAIDLARRAEAAHLDFVFRPDVSSMPTEMLASGSGFASLDPTVLLAAVARETTHIGLVSTVSTTFFPPYVVARQLQSLNWVSRGRAGWNIVTALQGHENFGLEHMPSAEERYERAAEFTQVVQALWASFPSEALQIDRASGRYADVAQVNPINHDGKHLKVKGPLNLPAFPDTRIPLIQAGASDSGRDFAASVADLVFAPTPDIEAAQDLRRDLSERALRHGRNPADIRLLPGLSLYLAATREEARALFMQTHARLDRTRKLASIKDMIGLDLSHWAADRLVTRADLPEVPPSAGSRTHNSLLRRLIERESLTIDQLLLRPEVISAAHWQVVGTVDDAVEQILEWADSGAIDGFIAAPGGAVESVHLFLQQVMPRLVQAGRFREQYSGSTFAHHLNEPCTDD</sequence>
<dbReference type="EMBL" id="WIVV01000158">
    <property type="protein sequence ID" value="MQU45396.1"/>
    <property type="molecule type" value="Genomic_DNA"/>
</dbReference>
<dbReference type="Proteomes" id="UP000447574">
    <property type="component" value="Unassembled WGS sequence"/>
</dbReference>
<evidence type="ECO:0000313" key="14">
    <source>
        <dbReference type="Proteomes" id="UP000447574"/>
    </source>
</evidence>
<dbReference type="InterPro" id="IPR051260">
    <property type="entry name" value="Diverse_substr_monoxygenases"/>
</dbReference>
<name>A0A6A7Z6F1_9PSED</name>
<gene>
    <name evidence="12" type="ORF">GHO28_23270</name>
    <name evidence="11" type="ORF">GHO30_23700</name>
    <name evidence="9" type="ORF">GHO37_23895</name>
    <name evidence="10" type="ORF">GHO39_12600</name>
    <name evidence="8" type="ORF">GHO40_18485</name>
</gene>
<dbReference type="AlphaFoldDB" id="A0A6A7Z6F1"/>
<dbReference type="Pfam" id="PF00296">
    <property type="entry name" value="Bac_luciferase"/>
    <property type="match status" value="1"/>
</dbReference>
<organism evidence="8 13">
    <name type="scientific">Pseudomonas helleri</name>
    <dbReference type="NCBI Taxonomy" id="1608996"/>
    <lineage>
        <taxon>Bacteria</taxon>
        <taxon>Pseudomonadati</taxon>
        <taxon>Pseudomonadota</taxon>
        <taxon>Gammaproteobacteria</taxon>
        <taxon>Pseudomonadales</taxon>
        <taxon>Pseudomonadaceae</taxon>
        <taxon>Pseudomonas</taxon>
    </lineage>
</organism>
<dbReference type="EMBL" id="WIWF01000144">
    <property type="protein sequence ID" value="MQT77303.1"/>
    <property type="molecule type" value="Genomic_DNA"/>
</dbReference>
<dbReference type="InterPro" id="IPR011251">
    <property type="entry name" value="Luciferase-like_dom"/>
</dbReference>
<dbReference type="InterPro" id="IPR036661">
    <property type="entry name" value="Luciferase-like_sf"/>
</dbReference>
<keyword evidence="16" id="KW-1185">Reference proteome</keyword>
<keyword evidence="1 6" id="KW-0285">Flavoprotein</keyword>